<accession>A0A2P5DVN1</accession>
<dbReference type="Gene3D" id="3.30.200.20">
    <property type="entry name" value="Phosphorylase Kinase, domain 1"/>
    <property type="match status" value="1"/>
</dbReference>
<evidence type="ECO:0000256" key="5">
    <source>
        <dbReference type="ARBA" id="ARBA00022989"/>
    </source>
</evidence>
<dbReference type="FunFam" id="3.80.10.10:FF:000155">
    <property type="entry name" value="Putative inactive leucine-rich repeat receptor-like protein kinase"/>
    <property type="match status" value="1"/>
</dbReference>
<dbReference type="Pfam" id="PF00560">
    <property type="entry name" value="LRR_1"/>
    <property type="match status" value="2"/>
</dbReference>
<dbReference type="SUPFAM" id="SSF52058">
    <property type="entry name" value="L domain-like"/>
    <property type="match status" value="1"/>
</dbReference>
<proteinExistence type="predicted"/>
<evidence type="ECO:0000256" key="6">
    <source>
        <dbReference type="ARBA" id="ARBA00023136"/>
    </source>
</evidence>
<dbReference type="Gene3D" id="3.80.10.10">
    <property type="entry name" value="Ribonuclease Inhibitor"/>
    <property type="match status" value="2"/>
</dbReference>
<dbReference type="InterPro" id="IPR011009">
    <property type="entry name" value="Kinase-like_dom_sf"/>
</dbReference>
<keyword evidence="5 8" id="KW-1133">Transmembrane helix</keyword>
<dbReference type="InterPro" id="IPR001245">
    <property type="entry name" value="Ser-Thr/Tyr_kinase_cat_dom"/>
</dbReference>
<dbReference type="OrthoDB" id="676979at2759"/>
<evidence type="ECO:0000256" key="8">
    <source>
        <dbReference type="SAM" id="Phobius"/>
    </source>
</evidence>
<dbReference type="InterPro" id="IPR001611">
    <property type="entry name" value="Leu-rich_rpt"/>
</dbReference>
<dbReference type="PANTHER" id="PTHR48056">
    <property type="entry name" value="LRR RECEPTOR-LIKE SERINE/THREONINE-PROTEIN KINASE-RELATED"/>
    <property type="match status" value="1"/>
</dbReference>
<keyword evidence="2" id="KW-0433">Leucine-rich repeat</keyword>
<dbReference type="FunFam" id="3.80.10.10:FF:000380">
    <property type="entry name" value="Putative inactive leucine-rich repeat receptor-like protein kinase"/>
    <property type="match status" value="1"/>
</dbReference>
<gene>
    <name evidence="11" type="ORF">PanWU01x14_029590</name>
</gene>
<dbReference type="InterPro" id="IPR003591">
    <property type="entry name" value="Leu-rich_rpt_typical-subtyp"/>
</dbReference>
<evidence type="ECO:0000256" key="1">
    <source>
        <dbReference type="ARBA" id="ARBA00004370"/>
    </source>
</evidence>
<dbReference type="PROSITE" id="PS50011">
    <property type="entry name" value="PROTEIN_KINASE_DOM"/>
    <property type="match status" value="1"/>
</dbReference>
<keyword evidence="11" id="KW-0808">Transferase</keyword>
<dbReference type="GO" id="GO:0016020">
    <property type="term" value="C:membrane"/>
    <property type="evidence" value="ECO:0007669"/>
    <property type="project" value="UniProtKB-SubCell"/>
</dbReference>
<evidence type="ECO:0000256" key="9">
    <source>
        <dbReference type="SAM" id="SignalP"/>
    </source>
</evidence>
<reference evidence="12" key="1">
    <citation type="submission" date="2016-06" db="EMBL/GenBank/DDBJ databases">
        <title>Parallel loss of symbiosis genes in relatives of nitrogen-fixing non-legume Parasponia.</title>
        <authorList>
            <person name="Van Velzen R."/>
            <person name="Holmer R."/>
            <person name="Bu F."/>
            <person name="Rutten L."/>
            <person name="Van Zeijl A."/>
            <person name="Liu W."/>
            <person name="Santuari L."/>
            <person name="Cao Q."/>
            <person name="Sharma T."/>
            <person name="Shen D."/>
            <person name="Roswanjaya Y."/>
            <person name="Wardhani T."/>
            <person name="Kalhor M.S."/>
            <person name="Jansen J."/>
            <person name="Van den Hoogen J."/>
            <person name="Gungor B."/>
            <person name="Hartog M."/>
            <person name="Hontelez J."/>
            <person name="Verver J."/>
            <person name="Yang W.-C."/>
            <person name="Schijlen E."/>
            <person name="Repin R."/>
            <person name="Schilthuizen M."/>
            <person name="Schranz E."/>
            <person name="Heidstra R."/>
            <person name="Miyata K."/>
            <person name="Fedorova E."/>
            <person name="Kohlen W."/>
            <person name="Bisseling T."/>
            <person name="Smit S."/>
            <person name="Geurts R."/>
        </authorList>
    </citation>
    <scope>NUCLEOTIDE SEQUENCE [LARGE SCALE GENOMIC DNA]</scope>
    <source>
        <strain evidence="12">cv. WU1-14</strain>
    </source>
</reference>
<keyword evidence="12" id="KW-1185">Reference proteome</keyword>
<keyword evidence="6 8" id="KW-0472">Membrane</keyword>
<evidence type="ECO:0000313" key="12">
    <source>
        <dbReference type="Proteomes" id="UP000237105"/>
    </source>
</evidence>
<keyword evidence="3 8" id="KW-0812">Transmembrane</keyword>
<evidence type="ECO:0000256" key="3">
    <source>
        <dbReference type="ARBA" id="ARBA00022692"/>
    </source>
</evidence>
<feature type="signal peptide" evidence="9">
    <location>
        <begin position="1"/>
        <end position="23"/>
    </location>
</feature>
<dbReference type="EMBL" id="JXTB01000014">
    <property type="protein sequence ID" value="PON77340.1"/>
    <property type="molecule type" value="Genomic_DNA"/>
</dbReference>
<evidence type="ECO:0000256" key="2">
    <source>
        <dbReference type="ARBA" id="ARBA00022614"/>
    </source>
</evidence>
<dbReference type="Proteomes" id="UP000237105">
    <property type="component" value="Unassembled WGS sequence"/>
</dbReference>
<dbReference type="InterPro" id="IPR050647">
    <property type="entry name" value="Plant_LRR-RLKs"/>
</dbReference>
<dbReference type="SUPFAM" id="SSF56112">
    <property type="entry name" value="Protein kinase-like (PK-like)"/>
    <property type="match status" value="1"/>
</dbReference>
<dbReference type="Pfam" id="PF13855">
    <property type="entry name" value="LRR_8"/>
    <property type="match status" value="2"/>
</dbReference>
<feature type="chain" id="PRO_5015201668" evidence="9">
    <location>
        <begin position="24"/>
        <end position="766"/>
    </location>
</feature>
<dbReference type="GO" id="GO:0033612">
    <property type="term" value="F:receptor serine/threonine kinase binding"/>
    <property type="evidence" value="ECO:0007669"/>
    <property type="project" value="TreeGrafter"/>
</dbReference>
<keyword evidence="4" id="KW-0677">Repeat</keyword>
<feature type="domain" description="Protein kinase" evidence="10">
    <location>
        <begin position="484"/>
        <end position="751"/>
    </location>
</feature>
<organism evidence="11 12">
    <name type="scientific">Parasponia andersonii</name>
    <name type="common">Sponia andersonii</name>
    <dbReference type="NCBI Taxonomy" id="3476"/>
    <lineage>
        <taxon>Eukaryota</taxon>
        <taxon>Viridiplantae</taxon>
        <taxon>Streptophyta</taxon>
        <taxon>Embryophyta</taxon>
        <taxon>Tracheophyta</taxon>
        <taxon>Spermatophyta</taxon>
        <taxon>Magnoliopsida</taxon>
        <taxon>eudicotyledons</taxon>
        <taxon>Gunneridae</taxon>
        <taxon>Pentapetalae</taxon>
        <taxon>rosids</taxon>
        <taxon>fabids</taxon>
        <taxon>Rosales</taxon>
        <taxon>Cannabaceae</taxon>
        <taxon>Parasponia</taxon>
    </lineage>
</organism>
<keyword evidence="9" id="KW-0732">Signal</keyword>
<keyword evidence="7" id="KW-0325">Glycoprotein</keyword>
<dbReference type="SMART" id="SM00369">
    <property type="entry name" value="LRR_TYP"/>
    <property type="match status" value="4"/>
</dbReference>
<comment type="caution">
    <text evidence="11">The sequence shown here is derived from an EMBL/GenBank/DDBJ whole genome shotgun (WGS) entry which is preliminary data.</text>
</comment>
<feature type="transmembrane region" description="Helical" evidence="8">
    <location>
        <begin position="393"/>
        <end position="417"/>
    </location>
</feature>
<dbReference type="FunFam" id="1.10.510.10:FF:000657">
    <property type="entry name" value="Putative inactive leucine-rich repeat receptor-like protein kinase"/>
    <property type="match status" value="1"/>
</dbReference>
<sequence length="766" mass="84813">MGCCNMLLLFLFIWSFSFLGTHQLQSSQTQVLLQLRKQLEYPKELEIWKEHGTDYCFISSGTEVNLTCQDNVIIELRIMGDKSVKVSDFNGFAVPNHTLSESFSIDSFFTTLARLNTLKVLSLVSLGIWGPIPDKIHRLYSLEYLDLNSNFLFGSVPPKISEMVNLQTLVMDSNFLNGTVPDWFDSLVYLRVLSLSNNHLTGPLPSSVQRITTLTNLTLANNDISGKLPDLSPLSSLYVLDLSGNKFTSTLTSMPKGLVMLFLSKNSFSGEIPKQYGQLQGLQHLDLSSNMLTGMAPAKLFSLPNISYLNLASNMLSGSLSDHLSCGSKLEFIDISNNRFTGGLPSCLSTESEKRLVKFDGNCLSTDVQYQHEQSHCKEVTLKSKQHSGGKNIVILVGVILGIVVLSVLLILGLLVLCKSFCSRGMSEQHLLHKAVQDSSVAGYSFELSTNASFISQAANLARQGHQLCQSFSLEELIEATNNFDDSSFLGEGSYGQLYKGRLVNGTEVAIRCMNLSKKYSIRNLKLRLDLLSRLQHPHLVCLLGHCMDSGGRGDYNLNKVYLVSEFVPNGTFRDHLSENIPGNVLNWSQRLTVLIGVAKAVHFLHTGVIPGFFSNRLKSNNILLNQHQISKLSDYGMSIISEGTENYVGKGDNYKSWQMSSLEDDAYSFGFIILEALVGPSQSASREAFLLKEMATLQSQDGRKRVVEPDVLATSSQESLSIVISIMQKCISPDASRPSFEDILWNLQYAAQIQAIADGEQRSDK</sequence>
<dbReference type="PROSITE" id="PS51450">
    <property type="entry name" value="LRR"/>
    <property type="match status" value="1"/>
</dbReference>
<evidence type="ECO:0000259" key="10">
    <source>
        <dbReference type="PROSITE" id="PS50011"/>
    </source>
</evidence>
<evidence type="ECO:0000256" key="7">
    <source>
        <dbReference type="ARBA" id="ARBA00023180"/>
    </source>
</evidence>
<evidence type="ECO:0000256" key="4">
    <source>
        <dbReference type="ARBA" id="ARBA00022737"/>
    </source>
</evidence>
<protein>
    <submittedName>
        <fullName evidence="11">Tyrosine-protein kinase</fullName>
    </submittedName>
</protein>
<dbReference type="InterPro" id="IPR032675">
    <property type="entry name" value="LRR_dom_sf"/>
</dbReference>
<comment type="subcellular location">
    <subcellularLocation>
        <location evidence="1">Membrane</location>
    </subcellularLocation>
</comment>
<dbReference type="GO" id="GO:0004672">
    <property type="term" value="F:protein kinase activity"/>
    <property type="evidence" value="ECO:0007669"/>
    <property type="project" value="InterPro"/>
</dbReference>
<dbReference type="Gene3D" id="1.10.510.10">
    <property type="entry name" value="Transferase(Phosphotransferase) domain 1"/>
    <property type="match status" value="1"/>
</dbReference>
<name>A0A2P5DVN1_PARAD</name>
<keyword evidence="11" id="KW-0418">Kinase</keyword>
<dbReference type="Pfam" id="PF07714">
    <property type="entry name" value="PK_Tyr_Ser-Thr"/>
    <property type="match status" value="1"/>
</dbReference>
<dbReference type="InterPro" id="IPR000719">
    <property type="entry name" value="Prot_kinase_dom"/>
</dbReference>
<evidence type="ECO:0000313" key="11">
    <source>
        <dbReference type="EMBL" id="PON77340.1"/>
    </source>
</evidence>
<dbReference type="GO" id="GO:0005524">
    <property type="term" value="F:ATP binding"/>
    <property type="evidence" value="ECO:0007669"/>
    <property type="project" value="InterPro"/>
</dbReference>
<dbReference type="PANTHER" id="PTHR48056:SF61">
    <property type="entry name" value="PROTEIN KINASE DOMAIN-CONTAINING PROTEIN"/>
    <property type="match status" value="1"/>
</dbReference>
<dbReference type="AlphaFoldDB" id="A0A2P5DVN1"/>